<dbReference type="InterPro" id="IPR058840">
    <property type="entry name" value="AAA_SelU"/>
</dbReference>
<dbReference type="SUPFAM" id="SSF52540">
    <property type="entry name" value="P-loop containing nucleoside triphosphate hydrolases"/>
    <property type="match status" value="1"/>
</dbReference>
<dbReference type="PROSITE" id="PS50206">
    <property type="entry name" value="RHODANESE_3"/>
    <property type="match status" value="1"/>
</dbReference>
<dbReference type="InterPro" id="IPR001763">
    <property type="entry name" value="Rhodanese-like_dom"/>
</dbReference>
<evidence type="ECO:0000313" key="3">
    <source>
        <dbReference type="EMBL" id="MFC5405990.1"/>
    </source>
</evidence>
<evidence type="ECO:0000259" key="2">
    <source>
        <dbReference type="PROSITE" id="PS50206"/>
    </source>
</evidence>
<comment type="caution">
    <text evidence="3">The sequence shown here is derived from an EMBL/GenBank/DDBJ whole genome shotgun (WGS) entry which is preliminary data.</text>
</comment>
<dbReference type="EC" id="2.5.1.-" evidence="3"/>
<organism evidence="3 4">
    <name type="scientific">Cohnella soli</name>
    <dbReference type="NCBI Taxonomy" id="425005"/>
    <lineage>
        <taxon>Bacteria</taxon>
        <taxon>Bacillati</taxon>
        <taxon>Bacillota</taxon>
        <taxon>Bacilli</taxon>
        <taxon>Bacillales</taxon>
        <taxon>Paenibacillaceae</taxon>
        <taxon>Cohnella</taxon>
    </lineage>
</organism>
<protein>
    <submittedName>
        <fullName evidence="3">tRNA 2-selenouridine(34) synthase MnmH</fullName>
        <ecNumber evidence="3">2.5.1.-</ecNumber>
    </submittedName>
</protein>
<dbReference type="PANTHER" id="PTHR30401">
    <property type="entry name" value="TRNA 2-SELENOURIDINE SYNTHASE"/>
    <property type="match status" value="1"/>
</dbReference>
<dbReference type="InterPro" id="IPR036873">
    <property type="entry name" value="Rhodanese-like_dom_sf"/>
</dbReference>
<dbReference type="Proteomes" id="UP001596113">
    <property type="component" value="Unassembled WGS sequence"/>
</dbReference>
<dbReference type="Gene3D" id="3.40.250.10">
    <property type="entry name" value="Rhodanese-like domain"/>
    <property type="match status" value="1"/>
</dbReference>
<dbReference type="SMART" id="SM00450">
    <property type="entry name" value="RHOD"/>
    <property type="match status" value="1"/>
</dbReference>
<dbReference type="PANTHER" id="PTHR30401:SF0">
    <property type="entry name" value="TRNA 2-SELENOURIDINE SYNTHASE"/>
    <property type="match status" value="1"/>
</dbReference>
<dbReference type="SUPFAM" id="SSF52821">
    <property type="entry name" value="Rhodanese/Cell cycle control phosphatase"/>
    <property type="match status" value="1"/>
</dbReference>
<dbReference type="Gene3D" id="3.40.50.300">
    <property type="entry name" value="P-loop containing nucleotide triphosphate hydrolases"/>
    <property type="match status" value="1"/>
</dbReference>
<gene>
    <name evidence="3" type="primary">mnmH</name>
    <name evidence="3" type="ORF">ACFPOF_24880</name>
</gene>
<dbReference type="EMBL" id="JBHSMI010000052">
    <property type="protein sequence ID" value="MFC5405990.1"/>
    <property type="molecule type" value="Genomic_DNA"/>
</dbReference>
<keyword evidence="3" id="KW-0808">Transferase</keyword>
<dbReference type="NCBIfam" id="NF008750">
    <property type="entry name" value="PRK11784.1-2"/>
    <property type="match status" value="1"/>
</dbReference>
<feature type="domain" description="Rhodanese" evidence="2">
    <location>
        <begin position="15"/>
        <end position="131"/>
    </location>
</feature>
<accession>A0ABW0I097</accession>
<dbReference type="InterPro" id="IPR017582">
    <property type="entry name" value="SelU"/>
</dbReference>
<keyword evidence="1" id="KW-0711">Selenium</keyword>
<evidence type="ECO:0000313" key="4">
    <source>
        <dbReference type="Proteomes" id="UP001596113"/>
    </source>
</evidence>
<proteinExistence type="predicted"/>
<dbReference type="Pfam" id="PF00581">
    <property type="entry name" value="Rhodanese"/>
    <property type="match status" value="1"/>
</dbReference>
<reference evidence="4" key="1">
    <citation type="journal article" date="2019" name="Int. J. Syst. Evol. Microbiol.">
        <title>The Global Catalogue of Microorganisms (GCM) 10K type strain sequencing project: providing services to taxonomists for standard genome sequencing and annotation.</title>
        <authorList>
            <consortium name="The Broad Institute Genomics Platform"/>
            <consortium name="The Broad Institute Genome Sequencing Center for Infectious Disease"/>
            <person name="Wu L."/>
            <person name="Ma J."/>
        </authorList>
    </citation>
    <scope>NUCLEOTIDE SEQUENCE [LARGE SCALE GENOMIC DNA]</scope>
    <source>
        <strain evidence="4">CGMCC 1.18575</strain>
    </source>
</reference>
<keyword evidence="4" id="KW-1185">Reference proteome</keyword>
<evidence type="ECO:0000256" key="1">
    <source>
        <dbReference type="ARBA" id="ARBA00023266"/>
    </source>
</evidence>
<name>A0ABW0I097_9BACL</name>
<sequence>MVHDITIEEWLALREKGELTLIDVRSPSEFEEATIPGSVNVPLFDDAERAEVGTLYKKTSIQAAKDRGLEIVSAKLPSFMRTIAAIPGKKAVFCWRGGMRSRTTATLLSLLDIRVARITGGYRAYRKWVVDMLETFEITSDAYVLHGLTGTGKTAILQAMKERGIGVIDLEQLAGHRGSIFGEIGMRAHNQKTFESLLLDELLRLRNEPFVVFEAESKRIGKATLPEFLVRKKEEGAPIWIELPFEERVKRIMQDYRPWEHPEQSLEAFRKIKSRLHTPIAAEIEVCLQEGAFERAVALLLEHYYDPRYVFTATRYDEAERTVIRANSLEEAIESVESIVRDRQKKHLNA</sequence>
<dbReference type="InterPro" id="IPR027417">
    <property type="entry name" value="P-loop_NTPase"/>
</dbReference>
<dbReference type="NCBIfam" id="TIGR03167">
    <property type="entry name" value="tRNA_sel_U_synt"/>
    <property type="match status" value="1"/>
</dbReference>
<dbReference type="Pfam" id="PF26341">
    <property type="entry name" value="AAA_SelU"/>
    <property type="match status" value="1"/>
</dbReference>
<dbReference type="RefSeq" id="WP_378137773.1">
    <property type="nucleotide sequence ID" value="NZ_JBHSMI010000052.1"/>
</dbReference>
<dbReference type="GO" id="GO:0016740">
    <property type="term" value="F:transferase activity"/>
    <property type="evidence" value="ECO:0007669"/>
    <property type="project" value="UniProtKB-KW"/>
</dbReference>